<dbReference type="Proteomes" id="UP000315439">
    <property type="component" value="Unassembled WGS sequence"/>
</dbReference>
<dbReference type="Gene3D" id="3.10.180.10">
    <property type="entry name" value="2,3-Dihydroxybiphenyl 1,2-Dioxygenase, domain 1"/>
    <property type="match status" value="1"/>
</dbReference>
<evidence type="ECO:0000259" key="1">
    <source>
        <dbReference type="PROSITE" id="PS51819"/>
    </source>
</evidence>
<dbReference type="CDD" id="cd07264">
    <property type="entry name" value="VOC_like"/>
    <property type="match status" value="1"/>
</dbReference>
<name>A0A545UFG8_9GAMM</name>
<organism evidence="2 3">
    <name type="scientific">Aliikangiella coralliicola</name>
    <dbReference type="NCBI Taxonomy" id="2592383"/>
    <lineage>
        <taxon>Bacteria</taxon>
        <taxon>Pseudomonadati</taxon>
        <taxon>Pseudomonadota</taxon>
        <taxon>Gammaproteobacteria</taxon>
        <taxon>Oceanospirillales</taxon>
        <taxon>Pleioneaceae</taxon>
        <taxon>Aliikangiella</taxon>
    </lineage>
</organism>
<dbReference type="InterPro" id="IPR025870">
    <property type="entry name" value="Glyoxalase-like_dom"/>
</dbReference>
<evidence type="ECO:0000313" key="2">
    <source>
        <dbReference type="EMBL" id="TQV88221.1"/>
    </source>
</evidence>
<dbReference type="InterPro" id="IPR029068">
    <property type="entry name" value="Glyas_Bleomycin-R_OHBP_Dase"/>
</dbReference>
<protein>
    <submittedName>
        <fullName evidence="2">VOC family protein</fullName>
    </submittedName>
</protein>
<dbReference type="RefSeq" id="WP_142892730.1">
    <property type="nucleotide sequence ID" value="NZ_ML660162.1"/>
</dbReference>
<gene>
    <name evidence="2" type="ORF">FLL46_06755</name>
</gene>
<dbReference type="Pfam" id="PF12681">
    <property type="entry name" value="Glyoxalase_2"/>
    <property type="match status" value="1"/>
</dbReference>
<evidence type="ECO:0000313" key="3">
    <source>
        <dbReference type="Proteomes" id="UP000315439"/>
    </source>
</evidence>
<dbReference type="PROSITE" id="PS51819">
    <property type="entry name" value="VOC"/>
    <property type="match status" value="1"/>
</dbReference>
<comment type="caution">
    <text evidence="2">The sequence shown here is derived from an EMBL/GenBank/DDBJ whole genome shotgun (WGS) entry which is preliminary data.</text>
</comment>
<dbReference type="EMBL" id="VIKS01000004">
    <property type="protein sequence ID" value="TQV88221.1"/>
    <property type="molecule type" value="Genomic_DNA"/>
</dbReference>
<dbReference type="AlphaFoldDB" id="A0A545UFG8"/>
<sequence>MKLGFVVIYVEDVKGLLEFYQKAFDLKVRFEYEEGGVLLYGEMETEGAVLGFASHEMGKMNLGVDYQKTSLNEKPFGQEIVFVTDDVQGAYEKAIKSGATSVAEPLRKPWGQTVAFIRDIEGGLIELCTPMNE</sequence>
<dbReference type="InterPro" id="IPR037523">
    <property type="entry name" value="VOC_core"/>
</dbReference>
<reference evidence="2 3" key="1">
    <citation type="submission" date="2019-07" db="EMBL/GenBank/DDBJ databases">
        <title>Draft genome for Aliikangiella sp. M105.</title>
        <authorList>
            <person name="Wang G."/>
        </authorList>
    </citation>
    <scope>NUCLEOTIDE SEQUENCE [LARGE SCALE GENOMIC DNA]</scope>
    <source>
        <strain evidence="2 3">M105</strain>
    </source>
</reference>
<feature type="domain" description="VOC" evidence="1">
    <location>
        <begin position="2"/>
        <end position="130"/>
    </location>
</feature>
<dbReference type="SUPFAM" id="SSF54593">
    <property type="entry name" value="Glyoxalase/Bleomycin resistance protein/Dihydroxybiphenyl dioxygenase"/>
    <property type="match status" value="1"/>
</dbReference>
<proteinExistence type="predicted"/>
<dbReference type="OrthoDB" id="9798430at2"/>
<keyword evidence="3" id="KW-1185">Reference proteome</keyword>
<accession>A0A545UFG8</accession>